<reference evidence="1 2" key="1">
    <citation type="submission" date="2024-06" db="EMBL/GenBank/DDBJ databases">
        <title>A chromosome level genome sequence of Diviner's sage (Salvia divinorum).</title>
        <authorList>
            <person name="Ford S.A."/>
            <person name="Ro D.-K."/>
            <person name="Ness R.W."/>
            <person name="Phillips M.A."/>
        </authorList>
    </citation>
    <scope>NUCLEOTIDE SEQUENCE [LARGE SCALE GENOMIC DNA]</scope>
    <source>
        <strain evidence="1">SAF-2024a</strain>
        <tissue evidence="1">Leaf</tissue>
    </source>
</reference>
<dbReference type="GO" id="GO:0016847">
    <property type="term" value="F:1-aminocyclopropane-1-carboxylate synthase activity"/>
    <property type="evidence" value="ECO:0007669"/>
    <property type="project" value="UniProtKB-EC"/>
</dbReference>
<organism evidence="1 2">
    <name type="scientific">Salvia divinorum</name>
    <name type="common">Maria pastora</name>
    <name type="synonym">Diviner's sage</name>
    <dbReference type="NCBI Taxonomy" id="28513"/>
    <lineage>
        <taxon>Eukaryota</taxon>
        <taxon>Viridiplantae</taxon>
        <taxon>Streptophyta</taxon>
        <taxon>Embryophyta</taxon>
        <taxon>Tracheophyta</taxon>
        <taxon>Spermatophyta</taxon>
        <taxon>Magnoliopsida</taxon>
        <taxon>eudicotyledons</taxon>
        <taxon>Gunneridae</taxon>
        <taxon>Pentapetalae</taxon>
        <taxon>asterids</taxon>
        <taxon>lamiids</taxon>
        <taxon>Lamiales</taxon>
        <taxon>Lamiaceae</taxon>
        <taxon>Nepetoideae</taxon>
        <taxon>Mentheae</taxon>
        <taxon>Salviinae</taxon>
        <taxon>Salvia</taxon>
        <taxon>Salvia subgen. Calosphace</taxon>
    </lineage>
</organism>
<dbReference type="EMBL" id="JBEAFC010000007">
    <property type="protein sequence ID" value="KAL1547728.1"/>
    <property type="molecule type" value="Genomic_DNA"/>
</dbReference>
<keyword evidence="1" id="KW-0456">Lyase</keyword>
<dbReference type="Gene3D" id="3.90.1150.10">
    <property type="entry name" value="Aspartate Aminotransferase, domain 1"/>
    <property type="match status" value="1"/>
</dbReference>
<accession>A0ABD1GX75</accession>
<dbReference type="InterPro" id="IPR015422">
    <property type="entry name" value="PyrdxlP-dep_Trfase_small"/>
</dbReference>
<proteinExistence type="predicted"/>
<gene>
    <name evidence="1" type="primary">ACS4</name>
    <name evidence="1" type="ORF">AAHA92_16047</name>
</gene>
<dbReference type="EC" id="4.4.1.14" evidence="1"/>
<protein>
    <submittedName>
        <fullName evidence="1">1-aminocyclopropane-1-carboxylate synthase</fullName>
        <ecNumber evidence="1">4.4.1.14</ecNumber>
    </submittedName>
</protein>
<dbReference type="SUPFAM" id="SSF53383">
    <property type="entry name" value="PLP-dependent transferases"/>
    <property type="match status" value="1"/>
</dbReference>
<dbReference type="InterPro" id="IPR015424">
    <property type="entry name" value="PyrdxlP-dep_Trfase"/>
</dbReference>
<comment type="caution">
    <text evidence="1">The sequence shown here is derived from an EMBL/GenBank/DDBJ whole genome shotgun (WGS) entry which is preliminary data.</text>
</comment>
<name>A0ABD1GX75_SALDI</name>
<evidence type="ECO:0000313" key="1">
    <source>
        <dbReference type="EMBL" id="KAL1547728.1"/>
    </source>
</evidence>
<sequence>MNLCPFLKEKTVEGELALWKCILRGVRLNISPRLLCHCVEPGWFRVYFANMSEQTLQVTLARMHDFVERRRANQ</sequence>
<dbReference type="Proteomes" id="UP001567538">
    <property type="component" value="Unassembled WGS sequence"/>
</dbReference>
<dbReference type="AlphaFoldDB" id="A0ABD1GX75"/>
<evidence type="ECO:0000313" key="2">
    <source>
        <dbReference type="Proteomes" id="UP001567538"/>
    </source>
</evidence>
<keyword evidence="2" id="KW-1185">Reference proteome</keyword>